<dbReference type="GeneID" id="29125111"/>
<accession>A0A142K9B0</accession>
<evidence type="ECO:0000313" key="2">
    <source>
        <dbReference type="EMBL" id="AMS02693.1"/>
    </source>
</evidence>
<proteinExistence type="predicted"/>
<keyword evidence="3" id="KW-1185">Reference proteome</keyword>
<evidence type="ECO:0000313" key="3">
    <source>
        <dbReference type="Proteomes" id="UP000201371"/>
    </source>
</evidence>
<sequence length="107" mass="12548">MKVEVTERDIDAAFEALQKELAPRAECCAVSQAVHRKRGVNFVSTGHYSLGVSRWSERQEQGQITWYYFPDRVGQFIREFDRWSRWPEGEDRPKPISFEAKPTKDNL</sequence>
<feature type="region of interest" description="Disordered" evidence="1">
    <location>
        <begin position="87"/>
        <end position="107"/>
    </location>
</feature>
<dbReference type="KEGG" id="vg:29125111"/>
<dbReference type="RefSeq" id="YP_009301203.1">
    <property type="nucleotide sequence ID" value="NC_031230.1"/>
</dbReference>
<organism evidence="2 3">
    <name type="scientific">Gordonia phage Yvonnetastic</name>
    <dbReference type="NCBI Taxonomy" id="1821566"/>
    <lineage>
        <taxon>Viruses</taxon>
        <taxon>Duplodnaviria</taxon>
        <taxon>Heunggongvirae</taxon>
        <taxon>Uroviricota</taxon>
        <taxon>Caudoviricetes</taxon>
        <taxon>Yvonnevirus</taxon>
        <taxon>Yvonnevirus yvonnetastic</taxon>
        <taxon>Gordonia virus Yvonnetastic</taxon>
    </lineage>
</organism>
<name>A0A142K9B0_9CAUD</name>
<evidence type="ECO:0000256" key="1">
    <source>
        <dbReference type="SAM" id="MobiDB-lite"/>
    </source>
</evidence>
<gene>
    <name evidence="2" type="primary">149</name>
    <name evidence="2" type="ORF">SEA_YVONNETASTIC_149</name>
</gene>
<reference evidence="3" key="1">
    <citation type="submission" date="2016-03" db="EMBL/GenBank/DDBJ databases">
        <authorList>
            <person name="Ploux O."/>
        </authorList>
    </citation>
    <scope>NUCLEOTIDE SEQUENCE [LARGE SCALE GENOMIC DNA]</scope>
</reference>
<dbReference type="Proteomes" id="UP000201371">
    <property type="component" value="Segment"/>
</dbReference>
<dbReference type="EMBL" id="KU963248">
    <property type="protein sequence ID" value="AMS02693.1"/>
    <property type="molecule type" value="Genomic_DNA"/>
</dbReference>
<protein>
    <submittedName>
        <fullName evidence="2">Uncharacterized protein</fullName>
    </submittedName>
</protein>